<dbReference type="GO" id="GO:0071949">
    <property type="term" value="F:FAD binding"/>
    <property type="evidence" value="ECO:0007669"/>
    <property type="project" value="InterPro"/>
</dbReference>
<evidence type="ECO:0000313" key="8">
    <source>
        <dbReference type="EMBL" id="RYP10899.1"/>
    </source>
</evidence>
<dbReference type="PANTHER" id="PTHR13789:SF215">
    <property type="entry name" value="FAD-BINDING DOMAIN-CONTAINING PROTEIN-RELATED"/>
    <property type="match status" value="1"/>
</dbReference>
<evidence type="ECO:0000313" key="9">
    <source>
        <dbReference type="Proteomes" id="UP000293360"/>
    </source>
</evidence>
<gene>
    <name evidence="8" type="ORF">DL764_000335</name>
</gene>
<keyword evidence="3" id="KW-0285">Flavoprotein</keyword>
<dbReference type="Proteomes" id="UP000293360">
    <property type="component" value="Unassembled WGS sequence"/>
</dbReference>
<sequence length="458" mass="49978">MLRIVVVGGGIAGLSAGIALRRAGHVVSIYEQSDMKHEVGAAINVPPNASRFLTSWGLDPKLSRFVKARALAWCDPFTASVKETMSYEEKAAKSGGAELWLAHRVDLHNALKHIATDPAGPGIPVTVHPGSRVAGYEPRAPSITLASGEVIAGDVVIGADGVHSLASETVLGYENRPVAPSHYNYCYRFLIPASTLEADPETRPWNADIDGKTRLFADNENRRRLVAYACREEDYLASVDKAEVMERFAGYHPSILAVMKLVLPSPSPAFHPVPSEDNSRAYSRHSKATDIMRWPLLYRPPTPIWRKGRLVLVGDAAHPMLPHQAQAGAQAMEDGVALGIVLRGVSTPEEVEERLELYQKIRRNRASVIQILSNVGSDQSHLVYDDLKEFLAEEDIPTNSSEITDFNFGYDIVKASLEAVHQLKETSTPLPNRGINNAAADHDANNLVDSSQLTAVVH</sequence>
<dbReference type="GO" id="GO:0004497">
    <property type="term" value="F:monooxygenase activity"/>
    <property type="evidence" value="ECO:0007669"/>
    <property type="project" value="UniProtKB-KW"/>
</dbReference>
<evidence type="ECO:0000256" key="5">
    <source>
        <dbReference type="ARBA" id="ARBA00023002"/>
    </source>
</evidence>
<keyword evidence="9" id="KW-1185">Reference proteome</keyword>
<dbReference type="InterPro" id="IPR050493">
    <property type="entry name" value="FAD-dep_Monooxygenase_BioMet"/>
</dbReference>
<comment type="similarity">
    <text evidence="2">Belongs to the paxM FAD-dependent monooxygenase family.</text>
</comment>
<keyword evidence="5" id="KW-0560">Oxidoreductase</keyword>
<evidence type="ECO:0000259" key="7">
    <source>
        <dbReference type="Pfam" id="PF01494"/>
    </source>
</evidence>
<dbReference type="SUPFAM" id="SSF51905">
    <property type="entry name" value="FAD/NAD(P)-binding domain"/>
    <property type="match status" value="1"/>
</dbReference>
<proteinExistence type="inferred from homology"/>
<reference evidence="8 9" key="1">
    <citation type="submission" date="2018-06" db="EMBL/GenBank/DDBJ databases">
        <title>Complete Genomes of Monosporascus.</title>
        <authorList>
            <person name="Robinson A.J."/>
            <person name="Natvig D.O."/>
        </authorList>
    </citation>
    <scope>NUCLEOTIDE SEQUENCE [LARGE SCALE GENOMIC DNA]</scope>
    <source>
        <strain evidence="8 9">CBS 110550</strain>
    </source>
</reference>
<keyword evidence="4" id="KW-0274">FAD</keyword>
<dbReference type="PANTHER" id="PTHR13789">
    <property type="entry name" value="MONOOXYGENASE"/>
    <property type="match status" value="1"/>
</dbReference>
<dbReference type="EMBL" id="QJNU01000010">
    <property type="protein sequence ID" value="RYP10899.1"/>
    <property type="molecule type" value="Genomic_DNA"/>
</dbReference>
<organism evidence="8 9">
    <name type="scientific">Monosporascus ibericus</name>
    <dbReference type="NCBI Taxonomy" id="155417"/>
    <lineage>
        <taxon>Eukaryota</taxon>
        <taxon>Fungi</taxon>
        <taxon>Dikarya</taxon>
        <taxon>Ascomycota</taxon>
        <taxon>Pezizomycotina</taxon>
        <taxon>Sordariomycetes</taxon>
        <taxon>Xylariomycetidae</taxon>
        <taxon>Xylariales</taxon>
        <taxon>Xylariales incertae sedis</taxon>
        <taxon>Monosporascus</taxon>
    </lineage>
</organism>
<dbReference type="Pfam" id="PF13450">
    <property type="entry name" value="NAD_binding_8"/>
    <property type="match status" value="1"/>
</dbReference>
<dbReference type="AlphaFoldDB" id="A0A4V1XCT8"/>
<evidence type="ECO:0000256" key="3">
    <source>
        <dbReference type="ARBA" id="ARBA00022630"/>
    </source>
</evidence>
<keyword evidence="6" id="KW-0503">Monooxygenase</keyword>
<feature type="domain" description="FAD-binding" evidence="7">
    <location>
        <begin position="305"/>
        <end position="367"/>
    </location>
</feature>
<protein>
    <recommendedName>
        <fullName evidence="7">FAD-binding domain-containing protein</fullName>
    </recommendedName>
</protein>
<evidence type="ECO:0000256" key="1">
    <source>
        <dbReference type="ARBA" id="ARBA00005179"/>
    </source>
</evidence>
<evidence type="ECO:0000256" key="2">
    <source>
        <dbReference type="ARBA" id="ARBA00007992"/>
    </source>
</evidence>
<name>A0A4V1XCT8_9PEZI</name>
<dbReference type="InterPro" id="IPR036188">
    <property type="entry name" value="FAD/NAD-bd_sf"/>
</dbReference>
<comment type="pathway">
    <text evidence="1">Secondary metabolite biosynthesis.</text>
</comment>
<dbReference type="Pfam" id="PF01494">
    <property type="entry name" value="FAD_binding_3"/>
    <property type="match status" value="1"/>
</dbReference>
<evidence type="ECO:0000256" key="6">
    <source>
        <dbReference type="ARBA" id="ARBA00023033"/>
    </source>
</evidence>
<dbReference type="STRING" id="155417.A0A4V1XCT8"/>
<dbReference type="Gene3D" id="3.50.50.60">
    <property type="entry name" value="FAD/NAD(P)-binding domain"/>
    <property type="match status" value="1"/>
</dbReference>
<dbReference type="PRINTS" id="PR00420">
    <property type="entry name" value="RNGMNOXGNASE"/>
</dbReference>
<evidence type="ECO:0000256" key="4">
    <source>
        <dbReference type="ARBA" id="ARBA00022827"/>
    </source>
</evidence>
<dbReference type="InterPro" id="IPR002938">
    <property type="entry name" value="FAD-bd"/>
</dbReference>
<accession>A0A4V1XCT8</accession>
<comment type="caution">
    <text evidence="8">The sequence shown here is derived from an EMBL/GenBank/DDBJ whole genome shotgun (WGS) entry which is preliminary data.</text>
</comment>
<dbReference type="OrthoDB" id="9993796at2759"/>